<comment type="similarity">
    <text evidence="1">Belongs to the peptidase C48 family.</text>
</comment>
<evidence type="ECO:0000313" key="6">
    <source>
        <dbReference type="EMBL" id="CAG8473079.1"/>
    </source>
</evidence>
<accession>A0A9N8Z6T5</accession>
<dbReference type="GO" id="GO:0006508">
    <property type="term" value="P:proteolysis"/>
    <property type="evidence" value="ECO:0007669"/>
    <property type="project" value="UniProtKB-KW"/>
</dbReference>
<dbReference type="GO" id="GO:0005634">
    <property type="term" value="C:nucleus"/>
    <property type="evidence" value="ECO:0007669"/>
    <property type="project" value="TreeGrafter"/>
</dbReference>
<evidence type="ECO:0000259" key="5">
    <source>
        <dbReference type="PROSITE" id="PS50600"/>
    </source>
</evidence>
<evidence type="ECO:0000256" key="2">
    <source>
        <dbReference type="ARBA" id="ARBA00022670"/>
    </source>
</evidence>
<dbReference type="GO" id="GO:0016926">
    <property type="term" value="P:protein desumoylation"/>
    <property type="evidence" value="ECO:0007669"/>
    <property type="project" value="TreeGrafter"/>
</dbReference>
<feature type="domain" description="Ubiquitin-like protease family profile" evidence="5">
    <location>
        <begin position="36"/>
        <end position="234"/>
    </location>
</feature>
<dbReference type="Gene3D" id="3.40.395.10">
    <property type="entry name" value="Adenoviral Proteinase, Chain A"/>
    <property type="match status" value="1"/>
</dbReference>
<comment type="caution">
    <text evidence="6">The sequence shown here is derived from an EMBL/GenBank/DDBJ whole genome shotgun (WGS) entry which is preliminary data.</text>
</comment>
<evidence type="ECO:0000256" key="3">
    <source>
        <dbReference type="ARBA" id="ARBA00022801"/>
    </source>
</evidence>
<dbReference type="AlphaFoldDB" id="A0A9N8Z6T5"/>
<dbReference type="PANTHER" id="PTHR12606:SF141">
    <property type="entry name" value="GH15225P-RELATED"/>
    <property type="match status" value="1"/>
</dbReference>
<name>A0A9N8Z6T5_9GLOM</name>
<keyword evidence="4" id="KW-0788">Thiol protease</keyword>
<gene>
    <name evidence="6" type="ORF">AGERDE_LOCUS2836</name>
</gene>
<protein>
    <submittedName>
        <fullName evidence="6">1947_t:CDS:1</fullName>
    </submittedName>
</protein>
<dbReference type="SUPFAM" id="SSF54001">
    <property type="entry name" value="Cysteine proteinases"/>
    <property type="match status" value="1"/>
</dbReference>
<dbReference type="OrthoDB" id="1939479at2759"/>
<dbReference type="InterPro" id="IPR003653">
    <property type="entry name" value="Peptidase_C48_C"/>
</dbReference>
<keyword evidence="7" id="KW-1185">Reference proteome</keyword>
<dbReference type="Proteomes" id="UP000789831">
    <property type="component" value="Unassembled WGS sequence"/>
</dbReference>
<evidence type="ECO:0000256" key="1">
    <source>
        <dbReference type="ARBA" id="ARBA00005234"/>
    </source>
</evidence>
<evidence type="ECO:0000256" key="4">
    <source>
        <dbReference type="ARBA" id="ARBA00022807"/>
    </source>
</evidence>
<keyword evidence="3" id="KW-0378">Hydrolase</keyword>
<proteinExistence type="inferred from homology"/>
<keyword evidence="2" id="KW-0645">Protease</keyword>
<dbReference type="Pfam" id="PF02902">
    <property type="entry name" value="Peptidase_C48"/>
    <property type="match status" value="1"/>
</dbReference>
<sequence length="278" mass="32536">MPKQSTHAELKVQKNVFDKMKERLENNIEIFFVKSDPLTSEQMVDLLEPKTLLSSDHINAYFSMLNSQQRRDDHIYGLSTYFYTRLVSSDNNYEYEAVARWTKNTRIFKKKMVFVPINLDQVHWILAVIRIGTREIQIWDSLGHSHHKDSVGTWLNKYLKDEYDHKENNVNNHNLKDEDTKDKNENSIRTIGAQGENIIEWKDFEVVDKWVQERGPQTDGASCGVFVCLIAKLLTDGKTEEQIKEIIFEKDAAYNYRKVMTLEICNYAIDNNTVTSTE</sequence>
<dbReference type="PROSITE" id="PS50600">
    <property type="entry name" value="ULP_PROTEASE"/>
    <property type="match status" value="1"/>
</dbReference>
<reference evidence="6" key="1">
    <citation type="submission" date="2021-06" db="EMBL/GenBank/DDBJ databases">
        <authorList>
            <person name="Kallberg Y."/>
            <person name="Tangrot J."/>
            <person name="Rosling A."/>
        </authorList>
    </citation>
    <scope>NUCLEOTIDE SEQUENCE</scope>
    <source>
        <strain evidence="6">MT106</strain>
    </source>
</reference>
<dbReference type="EMBL" id="CAJVPL010000249">
    <property type="protein sequence ID" value="CAG8473079.1"/>
    <property type="molecule type" value="Genomic_DNA"/>
</dbReference>
<organism evidence="6 7">
    <name type="scientific">Ambispora gerdemannii</name>
    <dbReference type="NCBI Taxonomy" id="144530"/>
    <lineage>
        <taxon>Eukaryota</taxon>
        <taxon>Fungi</taxon>
        <taxon>Fungi incertae sedis</taxon>
        <taxon>Mucoromycota</taxon>
        <taxon>Glomeromycotina</taxon>
        <taxon>Glomeromycetes</taxon>
        <taxon>Archaeosporales</taxon>
        <taxon>Ambisporaceae</taxon>
        <taxon>Ambispora</taxon>
    </lineage>
</organism>
<dbReference type="PANTHER" id="PTHR12606">
    <property type="entry name" value="SENTRIN/SUMO-SPECIFIC PROTEASE"/>
    <property type="match status" value="1"/>
</dbReference>
<evidence type="ECO:0000313" key="7">
    <source>
        <dbReference type="Proteomes" id="UP000789831"/>
    </source>
</evidence>
<dbReference type="InterPro" id="IPR038765">
    <property type="entry name" value="Papain-like_cys_pep_sf"/>
</dbReference>
<dbReference type="GO" id="GO:0016929">
    <property type="term" value="F:deSUMOylase activity"/>
    <property type="evidence" value="ECO:0007669"/>
    <property type="project" value="TreeGrafter"/>
</dbReference>